<feature type="compositionally biased region" description="Gly residues" evidence="1">
    <location>
        <begin position="223"/>
        <end position="240"/>
    </location>
</feature>
<proteinExistence type="predicted"/>
<evidence type="ECO:0000313" key="3">
    <source>
        <dbReference type="Proteomes" id="UP001530377"/>
    </source>
</evidence>
<dbReference type="InterPro" id="IPR027417">
    <property type="entry name" value="P-loop_NTPase"/>
</dbReference>
<dbReference type="AlphaFoldDB" id="A0ABD3R3Q4"/>
<name>A0ABD3R3Q4_9STRA</name>
<dbReference type="Proteomes" id="UP001530377">
    <property type="component" value="Unassembled WGS sequence"/>
</dbReference>
<feature type="compositionally biased region" description="Basic and acidic residues" evidence="1">
    <location>
        <begin position="203"/>
        <end position="218"/>
    </location>
</feature>
<evidence type="ECO:0000256" key="1">
    <source>
        <dbReference type="SAM" id="MobiDB-lite"/>
    </source>
</evidence>
<gene>
    <name evidence="2" type="ORF">ACHAXA_002547</name>
</gene>
<organism evidence="2 3">
    <name type="scientific">Cyclostephanos tholiformis</name>
    <dbReference type="NCBI Taxonomy" id="382380"/>
    <lineage>
        <taxon>Eukaryota</taxon>
        <taxon>Sar</taxon>
        <taxon>Stramenopiles</taxon>
        <taxon>Ochrophyta</taxon>
        <taxon>Bacillariophyta</taxon>
        <taxon>Coscinodiscophyceae</taxon>
        <taxon>Thalassiosirophycidae</taxon>
        <taxon>Stephanodiscales</taxon>
        <taxon>Stephanodiscaceae</taxon>
        <taxon>Cyclostephanos</taxon>
    </lineage>
</organism>
<evidence type="ECO:0000313" key="2">
    <source>
        <dbReference type="EMBL" id="KAL3807609.1"/>
    </source>
</evidence>
<protein>
    <submittedName>
        <fullName evidence="2">Uncharacterized protein</fullName>
    </submittedName>
</protein>
<reference evidence="2 3" key="1">
    <citation type="submission" date="2024-10" db="EMBL/GenBank/DDBJ databases">
        <title>Updated reference genomes for cyclostephanoid diatoms.</title>
        <authorList>
            <person name="Roberts W.R."/>
            <person name="Alverson A.J."/>
        </authorList>
    </citation>
    <scope>NUCLEOTIDE SEQUENCE [LARGE SCALE GENOMIC DNA]</scope>
    <source>
        <strain evidence="2 3">AJA228-03</strain>
    </source>
</reference>
<accession>A0ABD3R3Q4</accession>
<dbReference type="EMBL" id="JALLPB020000609">
    <property type="protein sequence ID" value="KAL3807609.1"/>
    <property type="molecule type" value="Genomic_DNA"/>
</dbReference>
<sequence>MSSFVRGRRMRGIDLFRRLWHRLESTLLSRPNVVIRLFLPRLPVGIGSIVLPLLMSKIRKENLPVVVLVTIRPWRWLSSPIASVDCDYDAVNKLDALASLRQSADVALSLDSFSSLRVPPPPEFSLLRGILTVRKCAPRTSSHYADAIVSKRPLADRFGVKRDGRKLTLQLLHLPPEDYGARSTGGAVRSVGGGGGENAVSADVDHRADHRHPRDGGRTGRSAIGGGCSSLGGGGASLDF</sequence>
<comment type="caution">
    <text evidence="2">The sequence shown here is derived from an EMBL/GenBank/DDBJ whole genome shotgun (WGS) entry which is preliminary data.</text>
</comment>
<feature type="region of interest" description="Disordered" evidence="1">
    <location>
        <begin position="182"/>
        <end position="240"/>
    </location>
</feature>
<dbReference type="Gene3D" id="3.40.50.300">
    <property type="entry name" value="P-loop containing nucleotide triphosphate hydrolases"/>
    <property type="match status" value="1"/>
</dbReference>
<keyword evidence="3" id="KW-1185">Reference proteome</keyword>